<evidence type="ECO:0000313" key="2">
    <source>
        <dbReference type="EMBL" id="SVC88241.1"/>
    </source>
</evidence>
<evidence type="ECO:0008006" key="3">
    <source>
        <dbReference type="Google" id="ProtNLM"/>
    </source>
</evidence>
<dbReference type="AlphaFoldDB" id="A0A382QV85"/>
<feature type="non-terminal residue" evidence="2">
    <location>
        <position position="328"/>
    </location>
</feature>
<name>A0A382QV85_9ZZZZ</name>
<dbReference type="InterPro" id="IPR013783">
    <property type="entry name" value="Ig-like_fold"/>
</dbReference>
<sequence>QENYSMSELFSGTRTVGYFGKSRSFSIDTQTNNLSLGITLQSTGTTDDSDPGTGTDTAPAAPVISGISSGTYTTSQSFTVNGESGATIQYSLDGGSIWNAYSAAVTLTSEGSYTITARQRSDAAGNWSANATYITVVINQTTTTSCTAVSSCSATASGSFYVNNGTLSGIYDYFHIHALLGETGVDNSTGCASNSTYISGKGPTGTQSLIIQEVITSSTTFATKAVYYSDTACSSEIASMVVGYDEVSVGDNVTGLTTSIGNFTYPSSASKVTYKESCMEVKGTTDVGRDYLNGLISSSFVTTGQTHTCQGSGESKHALWAADNSSES</sequence>
<feature type="non-terminal residue" evidence="2">
    <location>
        <position position="1"/>
    </location>
</feature>
<dbReference type="Gene3D" id="2.60.40.10">
    <property type="entry name" value="Immunoglobulins"/>
    <property type="match status" value="1"/>
</dbReference>
<organism evidence="2">
    <name type="scientific">marine metagenome</name>
    <dbReference type="NCBI Taxonomy" id="408172"/>
    <lineage>
        <taxon>unclassified sequences</taxon>
        <taxon>metagenomes</taxon>
        <taxon>ecological metagenomes</taxon>
    </lineage>
</organism>
<proteinExistence type="predicted"/>
<protein>
    <recommendedName>
        <fullName evidence="3">Bacterial Ig-like domain-containing protein</fullName>
    </recommendedName>
</protein>
<gene>
    <name evidence="2" type="ORF">METZ01_LOCUS341095</name>
</gene>
<reference evidence="2" key="1">
    <citation type="submission" date="2018-05" db="EMBL/GenBank/DDBJ databases">
        <authorList>
            <person name="Lanie J.A."/>
            <person name="Ng W.-L."/>
            <person name="Kazmierczak K.M."/>
            <person name="Andrzejewski T.M."/>
            <person name="Davidsen T.M."/>
            <person name="Wayne K.J."/>
            <person name="Tettelin H."/>
            <person name="Glass J.I."/>
            <person name="Rusch D."/>
            <person name="Podicherti R."/>
            <person name="Tsui H.-C.T."/>
            <person name="Winkler M.E."/>
        </authorList>
    </citation>
    <scope>NUCLEOTIDE SEQUENCE</scope>
</reference>
<feature type="compositionally biased region" description="Low complexity" evidence="1">
    <location>
        <begin position="42"/>
        <end position="57"/>
    </location>
</feature>
<accession>A0A382QV85</accession>
<dbReference type="EMBL" id="UINC01116475">
    <property type="protein sequence ID" value="SVC88241.1"/>
    <property type="molecule type" value="Genomic_DNA"/>
</dbReference>
<evidence type="ECO:0000256" key="1">
    <source>
        <dbReference type="SAM" id="MobiDB-lite"/>
    </source>
</evidence>
<feature type="region of interest" description="Disordered" evidence="1">
    <location>
        <begin position="39"/>
        <end position="61"/>
    </location>
</feature>